<keyword evidence="12" id="KW-0675">Receptor</keyword>
<evidence type="ECO:0000256" key="9">
    <source>
        <dbReference type="RuleBase" id="RU003357"/>
    </source>
</evidence>
<evidence type="ECO:0000256" key="2">
    <source>
        <dbReference type="ARBA" id="ARBA00022448"/>
    </source>
</evidence>
<dbReference type="InterPro" id="IPR037066">
    <property type="entry name" value="Plug_dom_sf"/>
</dbReference>
<protein>
    <submittedName>
        <fullName evidence="12">TonB-dependent receptor, plug</fullName>
    </submittedName>
</protein>
<dbReference type="SUPFAM" id="SSF56935">
    <property type="entry name" value="Porins"/>
    <property type="match status" value="1"/>
</dbReference>
<name>I0WI02_9FLAO</name>
<feature type="domain" description="TonB-dependent receptor plug" evidence="11">
    <location>
        <begin position="115"/>
        <end position="232"/>
    </location>
</feature>
<dbReference type="OrthoDB" id="9768177at2"/>
<dbReference type="Pfam" id="PF07715">
    <property type="entry name" value="Plug"/>
    <property type="match status" value="1"/>
</dbReference>
<dbReference type="NCBIfam" id="TIGR04057">
    <property type="entry name" value="SusC_RagA_signa"/>
    <property type="match status" value="1"/>
</dbReference>
<dbReference type="Gene3D" id="2.170.130.10">
    <property type="entry name" value="TonB-dependent receptor, plug domain"/>
    <property type="match status" value="1"/>
</dbReference>
<sequence>MRENFKFLLVMFMSLIIQLGYSQEKRVSGAVTDQGGVPLPGVNVSVKGTSNGTQTDFDGKYSITVSQGQILVFSYIGMKTIERTVGAANVLNVALAEDTQALEEVVVVGYGVQRKRDVTGAITQVGGAEIASLASPSFESQLAGRAAGVQITTGNGVIGEAPRIRIRGIGSISSGTYPLIVVDGMPITTGDVGGYASTNALGDINPADIESMEILKDGSATAIYGSRAANGVILITTKKGKEGRMAVNYSNYLGVAKPVKAFDLLRTEDFITISNEKRSNRGQSPWASGNDFDTDWQDAVLVNNAFQQDHILSLNGGTEKTQYYASVGYTSQEGVTLANDMERFSMRTNVDQRVNDWLKLGASLAVTRTEYNGLNTGTNSLSGNIFSTIRQHPNVPIYNPNHPTGYNIDFASPAIVGRWDNNTTIGDNVPNIVYVLHKNVYNSKVNRTLANIYADIKLHSTLNFKTQINADESLTSGFLYWNPVHGDGNGSNGRVQNNQNNITNWNWQNILSYNNTFAEDHNVGLVLISEYQKLRAQNFSGIGTNLLNEFFNQNLVSDTYSIPDSGGGISENGIISFAGRFNYNYKNKYYVQGSLRRDGLSKLPFSNKYGTFPGISLGWTMSKENFMASLSDVVSDLKIRASYAEVGNTSIGNYSYFGAYGASRYADTNGTGYSQFFNPDLKWETSEKWDIGLDLSMFNNRLTFTFDWFKNNQNGLILAVPTPMSFGIPGNSYSDNIGSLVNKGLEFSIGGTAIDKGDLKWDLNANVSFVENEITELYLNQDQIFTNNIRRVGESMNALWGYRYWGVNSANGNPVYYKSNGTLVQGIIGSGVYRVFDPNNPGDISQSASLSSASDKQILGQVVPKYFGSLNSKMTYKNFDFGFMFRFSGGNKIFNATRRELMNLNFTNNGTEILGRWQSVENPGDGWTPKLRASDNTFSNLSSHATTRFVEKGDFIKLDNLNIGYTLPKSITEKISIDKMRVFVQGQNLWIISDYSGIDPEMENSGVDLNGTPRSSIFTVGFNVSL</sequence>
<accession>I0WI02</accession>
<dbReference type="InterPro" id="IPR000531">
    <property type="entry name" value="Beta-barrel_TonB"/>
</dbReference>
<dbReference type="PROSITE" id="PS52016">
    <property type="entry name" value="TONB_DEPENDENT_REC_3"/>
    <property type="match status" value="1"/>
</dbReference>
<dbReference type="Pfam" id="PF13715">
    <property type="entry name" value="CarbopepD_reg_2"/>
    <property type="match status" value="1"/>
</dbReference>
<dbReference type="Gene3D" id="2.40.170.20">
    <property type="entry name" value="TonB-dependent receptor, beta-barrel domain"/>
    <property type="match status" value="1"/>
</dbReference>
<dbReference type="SUPFAM" id="SSF49464">
    <property type="entry name" value="Carboxypeptidase regulatory domain-like"/>
    <property type="match status" value="1"/>
</dbReference>
<keyword evidence="6 8" id="KW-0472">Membrane</keyword>
<keyword evidence="13" id="KW-1185">Reference proteome</keyword>
<evidence type="ECO:0000256" key="8">
    <source>
        <dbReference type="PROSITE-ProRule" id="PRU01360"/>
    </source>
</evidence>
<dbReference type="RefSeq" id="WP_008237562.1">
    <property type="nucleotide sequence ID" value="NZ_AJJU01000003.1"/>
</dbReference>
<dbReference type="GO" id="GO:0009279">
    <property type="term" value="C:cell outer membrane"/>
    <property type="evidence" value="ECO:0007669"/>
    <property type="project" value="UniProtKB-SubCell"/>
</dbReference>
<evidence type="ECO:0000256" key="3">
    <source>
        <dbReference type="ARBA" id="ARBA00022452"/>
    </source>
</evidence>
<dbReference type="Pfam" id="PF00593">
    <property type="entry name" value="TonB_dep_Rec_b-barrel"/>
    <property type="match status" value="1"/>
</dbReference>
<evidence type="ECO:0000256" key="7">
    <source>
        <dbReference type="ARBA" id="ARBA00023237"/>
    </source>
</evidence>
<evidence type="ECO:0000256" key="1">
    <source>
        <dbReference type="ARBA" id="ARBA00004571"/>
    </source>
</evidence>
<dbReference type="InterPro" id="IPR036942">
    <property type="entry name" value="Beta-barrel_TonB_sf"/>
</dbReference>
<feature type="domain" description="TonB-dependent receptor-like beta-barrel" evidence="10">
    <location>
        <begin position="407"/>
        <end position="822"/>
    </location>
</feature>
<dbReference type="InterPro" id="IPR039426">
    <property type="entry name" value="TonB-dep_rcpt-like"/>
</dbReference>
<comment type="similarity">
    <text evidence="8 9">Belongs to the TonB-dependent receptor family.</text>
</comment>
<keyword evidence="4 8" id="KW-0812">Transmembrane</keyword>
<evidence type="ECO:0000259" key="10">
    <source>
        <dbReference type="Pfam" id="PF00593"/>
    </source>
</evidence>
<reference evidence="12 13" key="1">
    <citation type="journal article" date="2012" name="J. Bacteriol.">
        <title>Genome Sequence of the Halotolerant Bacterium Imtechella halotolerans K1T.</title>
        <authorList>
            <person name="Kumar S."/>
            <person name="Vikram S."/>
            <person name="Subramanian S."/>
            <person name="Raghava G.P."/>
            <person name="Pinnaka A.K."/>
        </authorList>
    </citation>
    <scope>NUCLEOTIDE SEQUENCE [LARGE SCALE GENOMIC DNA]</scope>
    <source>
        <strain evidence="12 13">K1</strain>
    </source>
</reference>
<dbReference type="PATRIC" id="fig|946077.3.peg.753"/>
<dbReference type="EMBL" id="AJJU01000003">
    <property type="protein sequence ID" value="EID76018.1"/>
    <property type="molecule type" value="Genomic_DNA"/>
</dbReference>
<keyword evidence="2 8" id="KW-0813">Transport</keyword>
<proteinExistence type="inferred from homology"/>
<dbReference type="NCBIfam" id="TIGR04056">
    <property type="entry name" value="OMP_RagA_SusC"/>
    <property type="match status" value="1"/>
</dbReference>
<comment type="caution">
    <text evidence="12">The sequence shown here is derived from an EMBL/GenBank/DDBJ whole genome shotgun (WGS) entry which is preliminary data.</text>
</comment>
<evidence type="ECO:0000256" key="4">
    <source>
        <dbReference type="ARBA" id="ARBA00022692"/>
    </source>
</evidence>
<dbReference type="AlphaFoldDB" id="I0WI02"/>
<dbReference type="FunFam" id="2.60.40.1120:FF:000003">
    <property type="entry name" value="Outer membrane protein Omp121"/>
    <property type="match status" value="1"/>
</dbReference>
<dbReference type="Gene3D" id="2.60.40.1120">
    <property type="entry name" value="Carboxypeptidase-like, regulatory domain"/>
    <property type="match status" value="1"/>
</dbReference>
<dbReference type="STRING" id="946077.W5A_03709"/>
<organism evidence="12 13">
    <name type="scientific">Imtechella halotolerans K1</name>
    <dbReference type="NCBI Taxonomy" id="946077"/>
    <lineage>
        <taxon>Bacteria</taxon>
        <taxon>Pseudomonadati</taxon>
        <taxon>Bacteroidota</taxon>
        <taxon>Flavobacteriia</taxon>
        <taxon>Flavobacteriales</taxon>
        <taxon>Flavobacteriaceae</taxon>
        <taxon>Imtechella</taxon>
    </lineage>
</organism>
<dbReference type="InterPro" id="IPR023996">
    <property type="entry name" value="TonB-dep_OMP_SusC/RagA"/>
</dbReference>
<gene>
    <name evidence="12" type="ORF">W5A_03709</name>
</gene>
<keyword evidence="5 9" id="KW-0798">TonB box</keyword>
<dbReference type="Proteomes" id="UP000005938">
    <property type="component" value="Unassembled WGS sequence"/>
</dbReference>
<keyword evidence="3 8" id="KW-1134">Transmembrane beta strand</keyword>
<evidence type="ECO:0000256" key="5">
    <source>
        <dbReference type="ARBA" id="ARBA00023077"/>
    </source>
</evidence>
<evidence type="ECO:0000313" key="12">
    <source>
        <dbReference type="EMBL" id="EID76018.1"/>
    </source>
</evidence>
<comment type="subcellular location">
    <subcellularLocation>
        <location evidence="1 8">Cell outer membrane</location>
        <topology evidence="1 8">Multi-pass membrane protein</topology>
    </subcellularLocation>
</comment>
<dbReference type="InterPro" id="IPR023997">
    <property type="entry name" value="TonB-dep_OMP_SusC/RagA_CS"/>
</dbReference>
<evidence type="ECO:0000256" key="6">
    <source>
        <dbReference type="ARBA" id="ARBA00023136"/>
    </source>
</evidence>
<evidence type="ECO:0000259" key="11">
    <source>
        <dbReference type="Pfam" id="PF07715"/>
    </source>
</evidence>
<dbReference type="eggNOG" id="COG4206">
    <property type="taxonomic scope" value="Bacteria"/>
</dbReference>
<dbReference type="InterPro" id="IPR008969">
    <property type="entry name" value="CarboxyPept-like_regulatory"/>
</dbReference>
<evidence type="ECO:0000313" key="13">
    <source>
        <dbReference type="Proteomes" id="UP000005938"/>
    </source>
</evidence>
<keyword evidence="7 8" id="KW-0998">Cell outer membrane</keyword>
<dbReference type="InterPro" id="IPR012910">
    <property type="entry name" value="Plug_dom"/>
</dbReference>